<keyword evidence="3 5" id="KW-1133">Transmembrane helix</keyword>
<dbReference type="GO" id="GO:0004671">
    <property type="term" value="F:protein C-terminal S-isoprenylcysteine carboxyl O-methyltransferase activity"/>
    <property type="evidence" value="ECO:0007669"/>
    <property type="project" value="UniProtKB-EC"/>
</dbReference>
<protein>
    <recommendedName>
        <fullName evidence="5">Protein-S-isoprenylcysteine O-methyltransferase</fullName>
        <ecNumber evidence="5">2.1.1.100</ecNumber>
    </recommendedName>
</protein>
<dbReference type="STRING" id="599839.J4GP00"/>
<comment type="similarity">
    <text evidence="5">Belongs to the class VI-like SAM-binding methyltransferase superfamily. Isoprenylcysteine carboxyl methyltransferase family.</text>
</comment>
<feature type="signal peptide" evidence="6">
    <location>
        <begin position="1"/>
        <end position="16"/>
    </location>
</feature>
<evidence type="ECO:0000256" key="5">
    <source>
        <dbReference type="RuleBase" id="RU362022"/>
    </source>
</evidence>
<comment type="catalytic activity">
    <reaction evidence="5">
        <text>[protein]-C-terminal S-[(2E,6E)-farnesyl]-L-cysteine + S-adenosyl-L-methionine = [protein]-C-terminal S-[(2E,6E)-farnesyl]-L-cysteine methyl ester + S-adenosyl-L-homocysteine</text>
        <dbReference type="Rhea" id="RHEA:21672"/>
        <dbReference type="Rhea" id="RHEA-COMP:12125"/>
        <dbReference type="Rhea" id="RHEA-COMP:12126"/>
        <dbReference type="ChEBI" id="CHEBI:57856"/>
        <dbReference type="ChEBI" id="CHEBI:59789"/>
        <dbReference type="ChEBI" id="CHEBI:90510"/>
        <dbReference type="ChEBI" id="CHEBI:90511"/>
        <dbReference type="EC" id="2.1.1.100"/>
    </reaction>
</comment>
<dbReference type="PANTHER" id="PTHR12714:SF9">
    <property type="entry name" value="PROTEIN-S-ISOPRENYLCYSTEINE O-METHYLTRANSFERASE"/>
    <property type="match status" value="1"/>
</dbReference>
<evidence type="ECO:0000256" key="2">
    <source>
        <dbReference type="ARBA" id="ARBA00022692"/>
    </source>
</evidence>
<feature type="transmembrane region" description="Helical" evidence="5">
    <location>
        <begin position="187"/>
        <end position="208"/>
    </location>
</feature>
<organism evidence="7 8">
    <name type="scientific">Fibroporia radiculosa</name>
    <dbReference type="NCBI Taxonomy" id="599839"/>
    <lineage>
        <taxon>Eukaryota</taxon>
        <taxon>Fungi</taxon>
        <taxon>Dikarya</taxon>
        <taxon>Basidiomycota</taxon>
        <taxon>Agaricomycotina</taxon>
        <taxon>Agaricomycetes</taxon>
        <taxon>Polyporales</taxon>
        <taxon>Fibroporiaceae</taxon>
        <taxon>Fibroporia</taxon>
    </lineage>
</organism>
<dbReference type="EC" id="2.1.1.100" evidence="5"/>
<dbReference type="GO" id="GO:0032259">
    <property type="term" value="P:methylation"/>
    <property type="evidence" value="ECO:0007669"/>
    <property type="project" value="UniProtKB-KW"/>
</dbReference>
<evidence type="ECO:0000256" key="4">
    <source>
        <dbReference type="ARBA" id="ARBA00023136"/>
    </source>
</evidence>
<dbReference type="EMBL" id="HE797066">
    <property type="protein sequence ID" value="CCM02160.1"/>
    <property type="molecule type" value="Genomic_DNA"/>
</dbReference>
<keyword evidence="8" id="KW-1185">Reference proteome</keyword>
<accession>J4GP00</accession>
<evidence type="ECO:0000256" key="1">
    <source>
        <dbReference type="ARBA" id="ARBA00004141"/>
    </source>
</evidence>
<dbReference type="RefSeq" id="XP_012181443.1">
    <property type="nucleotide sequence ID" value="XM_012326053.1"/>
</dbReference>
<dbReference type="InParanoid" id="J4GP00"/>
<feature type="transmembrane region" description="Helical" evidence="5">
    <location>
        <begin position="100"/>
        <end position="121"/>
    </location>
</feature>
<keyword evidence="6" id="KW-0732">Signal</keyword>
<sequence>MALAKIPLLLLNSVATYIALTPPNPKVPAEERAKNVSFTEHIFSAIIRSWTLLLKVSTCGWSILEVVVIFARNWRALPLSQHVLNTLVNGPHALADEIKISTMFLVGCSLVTGGALIRALCYRTLGRHFTYEVAILKNHSLVTRGPYAYVRHPSYTAASLYALGVTMCSVCRGSWAGECGVLDIITGQILGVFDISLLVLGVYAIVVMRMPQEDMLLREQFGAQWETWARKVPYKLIPYVY</sequence>
<dbReference type="Gene3D" id="1.20.120.1630">
    <property type="match status" value="1"/>
</dbReference>
<name>J4GP00_9APHY</name>
<dbReference type="HOGENOM" id="CLU_065200_6_0_1"/>
<reference evidence="7 8" key="1">
    <citation type="journal article" date="2012" name="Appl. Environ. Microbiol.">
        <title>Short-read sequencing for genomic analysis of the brown rot fungus Fibroporia radiculosa.</title>
        <authorList>
            <person name="Tang J.D."/>
            <person name="Perkins A.D."/>
            <person name="Sonstegard T.S."/>
            <person name="Schroeder S.G."/>
            <person name="Burgess S.C."/>
            <person name="Diehl S.V."/>
        </authorList>
    </citation>
    <scope>NUCLEOTIDE SEQUENCE [LARGE SCALE GENOMIC DNA]</scope>
    <source>
        <strain evidence="7 8">TFFH 294</strain>
    </source>
</reference>
<proteinExistence type="inferred from homology"/>
<keyword evidence="5" id="KW-0949">S-adenosyl-L-methionine</keyword>
<evidence type="ECO:0000313" key="8">
    <source>
        <dbReference type="Proteomes" id="UP000006352"/>
    </source>
</evidence>
<dbReference type="GeneID" id="24097071"/>
<feature type="transmembrane region" description="Helical" evidence="5">
    <location>
        <begin position="154"/>
        <end position="175"/>
    </location>
</feature>
<keyword evidence="5" id="KW-0808">Transferase</keyword>
<keyword evidence="5" id="KW-0256">Endoplasmic reticulum</keyword>
<comment type="caution">
    <text evidence="5">Lacks conserved residue(s) required for the propagation of feature annotation.</text>
</comment>
<dbReference type="AlphaFoldDB" id="J4GP00"/>
<feature type="chain" id="PRO_5003779000" description="Protein-S-isoprenylcysteine O-methyltransferase" evidence="6">
    <location>
        <begin position="17"/>
        <end position="241"/>
    </location>
</feature>
<dbReference type="PANTHER" id="PTHR12714">
    <property type="entry name" value="PROTEIN-S ISOPRENYLCYSTEINE O-METHYLTRANSFERASE"/>
    <property type="match status" value="1"/>
</dbReference>
<dbReference type="Pfam" id="PF04140">
    <property type="entry name" value="ICMT"/>
    <property type="match status" value="1"/>
</dbReference>
<dbReference type="GO" id="GO:0005789">
    <property type="term" value="C:endoplasmic reticulum membrane"/>
    <property type="evidence" value="ECO:0007669"/>
    <property type="project" value="UniProtKB-SubCell"/>
</dbReference>
<keyword evidence="4 5" id="KW-0472">Membrane</keyword>
<gene>
    <name evidence="7" type="ORF">FIBRA_04238</name>
</gene>
<evidence type="ECO:0000256" key="3">
    <source>
        <dbReference type="ARBA" id="ARBA00022989"/>
    </source>
</evidence>
<evidence type="ECO:0000313" key="7">
    <source>
        <dbReference type="EMBL" id="CCM02160.1"/>
    </source>
</evidence>
<dbReference type="InterPro" id="IPR007269">
    <property type="entry name" value="ICMT_MeTrfase"/>
</dbReference>
<keyword evidence="2 5" id="KW-0812">Transmembrane</keyword>
<comment type="subcellular location">
    <subcellularLocation>
        <location evidence="5">Endoplasmic reticulum membrane</location>
        <topology evidence="5">Multi-pass membrane protein</topology>
    </subcellularLocation>
    <subcellularLocation>
        <location evidence="1">Membrane</location>
        <topology evidence="1">Multi-pass membrane protein</topology>
    </subcellularLocation>
</comment>
<keyword evidence="5" id="KW-0489">Methyltransferase</keyword>
<dbReference type="Proteomes" id="UP000006352">
    <property type="component" value="Unassembled WGS sequence"/>
</dbReference>
<evidence type="ECO:0000256" key="6">
    <source>
        <dbReference type="SAM" id="SignalP"/>
    </source>
</evidence>
<dbReference type="OrthoDB" id="422086at2759"/>